<evidence type="ECO:0000259" key="1">
    <source>
        <dbReference type="Pfam" id="PF03435"/>
    </source>
</evidence>
<dbReference type="AlphaFoldDB" id="A0A1Q2M5D8"/>
<organism evidence="2 3">
    <name type="scientific">Microbulbifer agarilyticus</name>
    <dbReference type="NCBI Taxonomy" id="260552"/>
    <lineage>
        <taxon>Bacteria</taxon>
        <taxon>Pseudomonadati</taxon>
        <taxon>Pseudomonadota</taxon>
        <taxon>Gammaproteobacteria</taxon>
        <taxon>Cellvibrionales</taxon>
        <taxon>Microbulbiferaceae</taxon>
        <taxon>Microbulbifer</taxon>
    </lineage>
</organism>
<dbReference type="InterPro" id="IPR005097">
    <property type="entry name" value="Sacchrp_dh_NADP-bd"/>
</dbReference>
<dbReference type="SUPFAM" id="SSF51735">
    <property type="entry name" value="NAD(P)-binding Rossmann-fold domains"/>
    <property type="match status" value="1"/>
</dbReference>
<protein>
    <recommendedName>
        <fullName evidence="1">Saccharopine dehydrogenase NADP binding domain-containing protein</fullName>
    </recommendedName>
</protein>
<sequence>MSAQHAIRKRVLILGGYGTFGSRIAEMLANVPSVQILIAGRDQFKASLLANRLQQQFPQTLFVGLRLDLNSINFSAQIRGLNLDVVIHCAGPFQGQDYQVARACIEHEVHYLDIADGTDFVTNFDTLNSNAAKAGTCAVTGASSLPALSSAVLAVVTEEFDSISDIDIAIAPAHRIHRGLATVRSGLDALGSEFNIIHDGRTYRTFAGAEPRKVHLGHPVGTRHVCDFDIPDLKLIPPLWPKLQNLRFGTGVQPWALQDGLSWCAKFAHTMKQRSTTWHLPWFAKWGHKLAAWWPGGSPHGGMTIEVHGEVKKRSAKASWQILGLNGDGPWIPAAPAAALARKLLTNDECPSYLQGAQACWQLITLQEILQELTPYSVITATQTPTH</sequence>
<dbReference type="KEGG" id="maga:Mag101_07175"/>
<evidence type="ECO:0000313" key="3">
    <source>
        <dbReference type="Proteomes" id="UP000188219"/>
    </source>
</evidence>
<dbReference type="EMBL" id="CP019650">
    <property type="protein sequence ID" value="AQQ67442.1"/>
    <property type="molecule type" value="Genomic_DNA"/>
</dbReference>
<reference evidence="2" key="1">
    <citation type="submission" date="2017-02" db="EMBL/GenBank/DDBJ databases">
        <title>Genome of Microbulbifer agarilyticus GP101.</title>
        <authorList>
            <person name="Jung J."/>
            <person name="Bae S.S."/>
            <person name="Baek K."/>
        </authorList>
    </citation>
    <scope>NUCLEOTIDE SEQUENCE [LARGE SCALE GENOMIC DNA]</scope>
    <source>
        <strain evidence="2">GP101</strain>
    </source>
</reference>
<keyword evidence="3" id="KW-1185">Reference proteome</keyword>
<evidence type="ECO:0000313" key="2">
    <source>
        <dbReference type="EMBL" id="AQQ67442.1"/>
    </source>
</evidence>
<gene>
    <name evidence="2" type="ORF">Mag101_07175</name>
</gene>
<dbReference type="PANTHER" id="PTHR43796">
    <property type="entry name" value="CARBOXYNORSPERMIDINE SYNTHASE"/>
    <property type="match status" value="1"/>
</dbReference>
<dbReference type="PANTHER" id="PTHR43796:SF2">
    <property type="entry name" value="CARBOXYNORSPERMIDINE SYNTHASE"/>
    <property type="match status" value="1"/>
</dbReference>
<accession>A0A1Q2M5D8</accession>
<dbReference type="InterPro" id="IPR036291">
    <property type="entry name" value="NAD(P)-bd_dom_sf"/>
</dbReference>
<dbReference type="Gene3D" id="3.40.50.720">
    <property type="entry name" value="NAD(P)-binding Rossmann-like Domain"/>
    <property type="match status" value="1"/>
</dbReference>
<dbReference type="Pfam" id="PF03435">
    <property type="entry name" value="Sacchrp_dh_NADP"/>
    <property type="match status" value="1"/>
</dbReference>
<dbReference type="RefSeq" id="WP_198040123.1">
    <property type="nucleotide sequence ID" value="NZ_CP019650.1"/>
</dbReference>
<dbReference type="Proteomes" id="UP000188219">
    <property type="component" value="Chromosome"/>
</dbReference>
<proteinExistence type="predicted"/>
<dbReference type="eggNOG" id="COG1748">
    <property type="taxonomic scope" value="Bacteria"/>
</dbReference>
<dbReference type="STRING" id="260552.Mag101_07175"/>
<feature type="domain" description="Saccharopine dehydrogenase NADP binding" evidence="1">
    <location>
        <begin position="11"/>
        <end position="138"/>
    </location>
</feature>
<name>A0A1Q2M5D8_9GAMM</name>